<evidence type="ECO:0000256" key="6">
    <source>
        <dbReference type="SAM" id="Phobius"/>
    </source>
</evidence>
<dbReference type="Gene3D" id="1.20.1070.10">
    <property type="entry name" value="Rhodopsin 7-helix transmembrane proteins"/>
    <property type="match status" value="1"/>
</dbReference>
<feature type="transmembrane region" description="Helical" evidence="6">
    <location>
        <begin position="83"/>
        <end position="103"/>
    </location>
</feature>
<feature type="transmembrane region" description="Helical" evidence="6">
    <location>
        <begin position="270"/>
        <end position="289"/>
    </location>
</feature>
<feature type="transmembrane region" description="Helical" evidence="6">
    <location>
        <begin position="124"/>
        <end position="142"/>
    </location>
</feature>
<dbReference type="AlphaFoldDB" id="A0A914C4L7"/>
<dbReference type="PANTHER" id="PTHR47323:SF4">
    <property type="entry name" value="FMRFAMIDE PEPTIDE RECEPTOR FRPR-18"/>
    <property type="match status" value="1"/>
</dbReference>
<accession>A0A914C4L7</accession>
<evidence type="ECO:0000313" key="8">
    <source>
        <dbReference type="Proteomes" id="UP000887540"/>
    </source>
</evidence>
<feature type="domain" description="G-protein coupled receptors family 1 profile" evidence="7">
    <location>
        <begin position="22"/>
        <end position="286"/>
    </location>
</feature>
<keyword evidence="5" id="KW-0807">Transducer</keyword>
<evidence type="ECO:0000313" key="9">
    <source>
        <dbReference type="WBParaSite" id="ACRNAN_Path_281.g1057.t1"/>
    </source>
</evidence>
<keyword evidence="3 6" id="KW-1133">Transmembrane helix</keyword>
<dbReference type="PANTHER" id="PTHR47323">
    <property type="entry name" value="FMRFAMIDE PEPTIDE RECEPTOR FAMILY-RELATED"/>
    <property type="match status" value="1"/>
</dbReference>
<dbReference type="GO" id="GO:0004930">
    <property type="term" value="F:G protein-coupled receptor activity"/>
    <property type="evidence" value="ECO:0007669"/>
    <property type="project" value="UniProtKB-KW"/>
</dbReference>
<keyword evidence="5" id="KW-0675">Receptor</keyword>
<evidence type="ECO:0000256" key="5">
    <source>
        <dbReference type="RuleBase" id="RU000688"/>
    </source>
</evidence>
<feature type="transmembrane region" description="Helical" evidence="6">
    <location>
        <begin position="6"/>
        <end position="31"/>
    </location>
</feature>
<dbReference type="WBParaSite" id="ACRNAN_Path_281.g1057.t1">
    <property type="protein sequence ID" value="ACRNAN_Path_281.g1057.t1"/>
    <property type="gene ID" value="ACRNAN_Path_281.g1057"/>
</dbReference>
<proteinExistence type="inferred from homology"/>
<dbReference type="GO" id="GO:0016020">
    <property type="term" value="C:membrane"/>
    <property type="evidence" value="ECO:0007669"/>
    <property type="project" value="UniProtKB-SubCell"/>
</dbReference>
<dbReference type="SUPFAM" id="SSF81321">
    <property type="entry name" value="Family A G protein-coupled receptor-like"/>
    <property type="match status" value="1"/>
</dbReference>
<dbReference type="Proteomes" id="UP000887540">
    <property type="component" value="Unplaced"/>
</dbReference>
<organism evidence="8 9">
    <name type="scientific">Acrobeloides nanus</name>
    <dbReference type="NCBI Taxonomy" id="290746"/>
    <lineage>
        <taxon>Eukaryota</taxon>
        <taxon>Metazoa</taxon>
        <taxon>Ecdysozoa</taxon>
        <taxon>Nematoda</taxon>
        <taxon>Chromadorea</taxon>
        <taxon>Rhabditida</taxon>
        <taxon>Tylenchina</taxon>
        <taxon>Cephalobomorpha</taxon>
        <taxon>Cephaloboidea</taxon>
        <taxon>Cephalobidae</taxon>
        <taxon>Acrobeloides</taxon>
    </lineage>
</organism>
<keyword evidence="8" id="KW-1185">Reference proteome</keyword>
<feature type="transmembrane region" description="Helical" evidence="6">
    <location>
        <begin position="179"/>
        <end position="204"/>
    </location>
</feature>
<dbReference type="Pfam" id="PF00001">
    <property type="entry name" value="7tm_1"/>
    <property type="match status" value="1"/>
</dbReference>
<keyword evidence="5" id="KW-0297">G-protein coupled receptor</keyword>
<evidence type="ECO:0000256" key="2">
    <source>
        <dbReference type="ARBA" id="ARBA00022692"/>
    </source>
</evidence>
<feature type="transmembrane region" description="Helical" evidence="6">
    <location>
        <begin position="40"/>
        <end position="63"/>
    </location>
</feature>
<evidence type="ECO:0000256" key="3">
    <source>
        <dbReference type="ARBA" id="ARBA00022989"/>
    </source>
</evidence>
<evidence type="ECO:0000256" key="1">
    <source>
        <dbReference type="ARBA" id="ARBA00004370"/>
    </source>
</evidence>
<dbReference type="InterPro" id="IPR053352">
    <property type="entry name" value="FMRFamide_rcpt"/>
</dbReference>
<reference evidence="9" key="1">
    <citation type="submission" date="2022-11" db="UniProtKB">
        <authorList>
            <consortium name="WormBaseParasite"/>
        </authorList>
    </citation>
    <scope>IDENTIFICATION</scope>
</reference>
<protein>
    <submittedName>
        <fullName evidence="9">G-protein coupled receptors family 1 profile domain-containing protein</fullName>
    </submittedName>
</protein>
<keyword evidence="2 5" id="KW-0812">Transmembrane</keyword>
<name>A0A914C4L7_9BILA</name>
<comment type="similarity">
    <text evidence="5">Belongs to the G-protein coupled receptor 1 family.</text>
</comment>
<dbReference type="CDD" id="cd14978">
    <property type="entry name" value="7tmA_FMRFamide_R-like"/>
    <property type="match status" value="1"/>
</dbReference>
<evidence type="ECO:0000259" key="7">
    <source>
        <dbReference type="PROSITE" id="PS50262"/>
    </source>
</evidence>
<dbReference type="PROSITE" id="PS00237">
    <property type="entry name" value="G_PROTEIN_RECEP_F1_1"/>
    <property type="match status" value="1"/>
</dbReference>
<dbReference type="InterPro" id="IPR017452">
    <property type="entry name" value="GPCR_Rhodpsn_7TM"/>
</dbReference>
<keyword evidence="4 6" id="KW-0472">Membrane</keyword>
<evidence type="ECO:0000256" key="4">
    <source>
        <dbReference type="ARBA" id="ARBA00023136"/>
    </source>
</evidence>
<dbReference type="PROSITE" id="PS50262">
    <property type="entry name" value="G_PROTEIN_RECEP_F1_2"/>
    <property type="match status" value="1"/>
</dbReference>
<dbReference type="PRINTS" id="PR00237">
    <property type="entry name" value="GPCRRHODOPSN"/>
</dbReference>
<feature type="transmembrane region" description="Helical" evidence="6">
    <location>
        <begin position="225"/>
        <end position="244"/>
    </location>
</feature>
<dbReference type="InterPro" id="IPR000276">
    <property type="entry name" value="GPCR_Rhodpsn"/>
</dbReference>
<comment type="subcellular location">
    <subcellularLocation>
        <location evidence="1">Membrane</location>
    </subcellularLocation>
</comment>
<sequence>MENLQQVVASITLMIVVVGCLGNLLSLFVFLRHASSVNTLLAALSIVDLCLLLFAVPVFVLPSLNIWSSQDSLIHFLAYVLKFVYPINLMLQTCSVYIMVLITMERWTAVCRPLQVRIWCTARATRIALLFIAIFAIAYNMIRFWEYSITETPTGKAYVRELRDIEKHPNYMIGYYTGLYLLTHFLIPFGIIIVMNGHVCKSIIMLRRARQMLTRQQQREQSTTYMLLLVTLIFALCNTLPFLLNLAECFKPDLFEAESTSWIAYQLNDLSNLLVVFNSATTFIIYLAFSAKYRQRAAYILIWRCCRNLEKDVKYNSLASRSQSIRANTNNSSIYHRSSQAQVQIEKQRMNESPTQRDALLKPLYMAKRSDRAVSEYNERIKRVPLASISSAATGSGPAGACTPANLEHETFLNGSIKSSSSKRLSTISANGNFLEPSSALLFEHKRDQRRSSDINIF</sequence>